<dbReference type="Proteomes" id="UP000214603">
    <property type="component" value="Unassembled WGS sequence"/>
</dbReference>
<feature type="domain" description="Hemerythrin-like" evidence="2">
    <location>
        <begin position="18"/>
        <end position="195"/>
    </location>
</feature>
<dbReference type="RefSeq" id="WP_088604486.1">
    <property type="nucleotide sequence ID" value="NZ_NJIH01000009.1"/>
</dbReference>
<evidence type="ECO:0000313" key="4">
    <source>
        <dbReference type="Proteomes" id="UP000214603"/>
    </source>
</evidence>
<keyword evidence="4" id="KW-1185">Reference proteome</keyword>
<evidence type="ECO:0000313" key="3">
    <source>
        <dbReference type="EMBL" id="OWT57482.1"/>
    </source>
</evidence>
<feature type="region of interest" description="Disordered" evidence="1">
    <location>
        <begin position="124"/>
        <end position="160"/>
    </location>
</feature>
<gene>
    <name evidence="3" type="ORF">CEY11_16370</name>
</gene>
<dbReference type="OrthoDB" id="8898809at2"/>
<evidence type="ECO:0000259" key="2">
    <source>
        <dbReference type="Pfam" id="PF01814"/>
    </source>
</evidence>
<dbReference type="InterPro" id="IPR012312">
    <property type="entry name" value="Hemerythrin-like"/>
</dbReference>
<reference evidence="4" key="1">
    <citation type="submission" date="2017-06" db="EMBL/GenBank/DDBJ databases">
        <title>Herbaspirillum phytohormonus sp. nov., isolated from the root nodule of Robinia pseudoacacia in lead-zinc mine.</title>
        <authorList>
            <person name="Fan M."/>
            <person name="Lin Y."/>
        </authorList>
    </citation>
    <scope>NUCLEOTIDE SEQUENCE [LARGE SCALE GENOMIC DNA]</scope>
    <source>
        <strain evidence="4">SC-089</strain>
    </source>
</reference>
<evidence type="ECO:0000256" key="1">
    <source>
        <dbReference type="SAM" id="MobiDB-lite"/>
    </source>
</evidence>
<proteinExistence type="predicted"/>
<accession>A0A225M9T2</accession>
<dbReference type="Gene3D" id="1.20.120.520">
    <property type="entry name" value="nmb1532 protein domain like"/>
    <property type="match status" value="1"/>
</dbReference>
<organism evidence="3 4">
    <name type="scientific">Candidimonas nitroreducens</name>
    <dbReference type="NCBI Taxonomy" id="683354"/>
    <lineage>
        <taxon>Bacteria</taxon>
        <taxon>Pseudomonadati</taxon>
        <taxon>Pseudomonadota</taxon>
        <taxon>Betaproteobacteria</taxon>
        <taxon>Burkholderiales</taxon>
        <taxon>Alcaligenaceae</taxon>
        <taxon>Candidimonas</taxon>
    </lineage>
</organism>
<name>A0A225M9T2_9BURK</name>
<protein>
    <submittedName>
        <fullName evidence="3">Cation-binding protein</fullName>
    </submittedName>
</protein>
<sequence length="220" mass="23063">MNISIPGFSSPAASTEAPLEMLAACHIRITRQCATLRRLAAHLAGHGADEQARSAAAGVLRYFDTAAPLHHADEEQNLFPALLESMAGSDPVCLKGMTQGLSDEHRELETAWARLRPRLQAIAAAAQPGDEDSATPSPGNGTASPAPDGGQAGAKPPGGTALPGAACLPAAEVEAFAALYERHIRVEEDELLPMAARLLSDDELARIGRAMRERRGIPPV</sequence>
<feature type="compositionally biased region" description="Polar residues" evidence="1">
    <location>
        <begin position="134"/>
        <end position="143"/>
    </location>
</feature>
<comment type="caution">
    <text evidence="3">The sequence shown here is derived from an EMBL/GenBank/DDBJ whole genome shotgun (WGS) entry which is preliminary data.</text>
</comment>
<dbReference type="Pfam" id="PF01814">
    <property type="entry name" value="Hemerythrin"/>
    <property type="match status" value="1"/>
</dbReference>
<dbReference type="CDD" id="cd12108">
    <property type="entry name" value="Hr-like"/>
    <property type="match status" value="1"/>
</dbReference>
<dbReference type="AlphaFoldDB" id="A0A225M9T2"/>
<dbReference type="EMBL" id="NJIH01000009">
    <property type="protein sequence ID" value="OWT57482.1"/>
    <property type="molecule type" value="Genomic_DNA"/>
</dbReference>